<keyword evidence="1" id="KW-1133">Transmembrane helix</keyword>
<accession>R7ZXF7</accession>
<evidence type="ECO:0000313" key="3">
    <source>
        <dbReference type="Proteomes" id="UP000013909"/>
    </source>
</evidence>
<feature type="transmembrane region" description="Helical" evidence="1">
    <location>
        <begin position="94"/>
        <end position="113"/>
    </location>
</feature>
<organism evidence="2 3">
    <name type="scientific">Lunatimonas lonarensis</name>
    <dbReference type="NCBI Taxonomy" id="1232681"/>
    <lineage>
        <taxon>Bacteria</taxon>
        <taxon>Pseudomonadati</taxon>
        <taxon>Bacteroidota</taxon>
        <taxon>Cytophagia</taxon>
        <taxon>Cytophagales</taxon>
        <taxon>Cyclobacteriaceae</taxon>
    </lineage>
</organism>
<dbReference type="STRING" id="1232681.ADIS_0743"/>
<dbReference type="AlphaFoldDB" id="R7ZXF7"/>
<feature type="transmembrane region" description="Helical" evidence="1">
    <location>
        <begin position="198"/>
        <end position="220"/>
    </location>
</feature>
<evidence type="ECO:0000256" key="1">
    <source>
        <dbReference type="SAM" id="Phobius"/>
    </source>
</evidence>
<feature type="transmembrane region" description="Helical" evidence="1">
    <location>
        <begin position="160"/>
        <end position="178"/>
    </location>
</feature>
<feature type="transmembrane region" description="Helical" evidence="1">
    <location>
        <begin position="6"/>
        <end position="25"/>
    </location>
</feature>
<keyword evidence="1" id="KW-0812">Transmembrane</keyword>
<dbReference type="OrthoDB" id="836617at2"/>
<sequence length="232" mass="27467">MIEILLKPYNLSLLIGLLAAIGYRIRYFHEKDKVQWIIIGLLLFVVFFEFYAYHLFSQKKSNLIVYNICSVFLETLILFVYFRQISTSLLLKKYTIVFPIVFLLFILLNHFLWQPFLTSYQSYSFFVAAIGICLFCCLYFWEIIRYNLFIDKPLYAMPHFWNVAALLAFFSAGFLYALSATKIQLIIEEQQRFLTMLLAYLNQFLAGFLYLVLGFSYWIARILAPKNQLKPS</sequence>
<feature type="transmembrane region" description="Helical" evidence="1">
    <location>
        <begin position="37"/>
        <end position="57"/>
    </location>
</feature>
<name>R7ZXF7_9BACT</name>
<feature type="transmembrane region" description="Helical" evidence="1">
    <location>
        <begin position="63"/>
        <end position="82"/>
    </location>
</feature>
<dbReference type="Proteomes" id="UP000013909">
    <property type="component" value="Unassembled WGS sequence"/>
</dbReference>
<evidence type="ECO:0000313" key="2">
    <source>
        <dbReference type="EMBL" id="EON78846.1"/>
    </source>
</evidence>
<proteinExistence type="predicted"/>
<reference evidence="2 3" key="1">
    <citation type="submission" date="2013-02" db="EMBL/GenBank/DDBJ databases">
        <title>A novel strain isolated from Lonar lake, Maharashtra, India.</title>
        <authorList>
            <person name="Singh A."/>
        </authorList>
    </citation>
    <scope>NUCLEOTIDE SEQUENCE [LARGE SCALE GENOMIC DNA]</scope>
    <source>
        <strain evidence="2 3">AK24</strain>
    </source>
</reference>
<dbReference type="EMBL" id="AQHR01000022">
    <property type="protein sequence ID" value="EON78846.1"/>
    <property type="molecule type" value="Genomic_DNA"/>
</dbReference>
<dbReference type="RefSeq" id="WP_010852891.1">
    <property type="nucleotide sequence ID" value="NZ_AQHR01000022.1"/>
</dbReference>
<keyword evidence="3" id="KW-1185">Reference proteome</keyword>
<evidence type="ECO:0008006" key="4">
    <source>
        <dbReference type="Google" id="ProtNLM"/>
    </source>
</evidence>
<comment type="caution">
    <text evidence="2">The sequence shown here is derived from an EMBL/GenBank/DDBJ whole genome shotgun (WGS) entry which is preliminary data.</text>
</comment>
<feature type="transmembrane region" description="Helical" evidence="1">
    <location>
        <begin position="125"/>
        <end position="148"/>
    </location>
</feature>
<gene>
    <name evidence="2" type="ORF">ADIS_0743</name>
</gene>
<protein>
    <recommendedName>
        <fullName evidence="4">Histidine kinase N-terminal 7TM region domain-containing protein</fullName>
    </recommendedName>
</protein>
<keyword evidence="1" id="KW-0472">Membrane</keyword>